<organism evidence="1 2">
    <name type="scientific">Thorsellia anophelis DSM 18579</name>
    <dbReference type="NCBI Taxonomy" id="1123402"/>
    <lineage>
        <taxon>Bacteria</taxon>
        <taxon>Pseudomonadati</taxon>
        <taxon>Pseudomonadota</taxon>
        <taxon>Gammaproteobacteria</taxon>
        <taxon>Enterobacterales</taxon>
        <taxon>Thorselliaceae</taxon>
        <taxon>Thorsellia</taxon>
    </lineage>
</organism>
<sequence>MFSQEDRDALMTLKYVGEKVIDRLEEIGFSSFEQLAASDVQSILNDVSAALNSTCWKNSPQAKMSITNIIEYAKQNIDTQIKDML</sequence>
<accession>A0A1I0API7</accession>
<keyword evidence="2" id="KW-1185">Reference proteome</keyword>
<gene>
    <name evidence="1" type="ORF">SAMN02583745_01002</name>
</gene>
<protein>
    <recommendedName>
        <fullName evidence="3">Helix-hairpin-helix domain-containing protein</fullName>
    </recommendedName>
</protein>
<dbReference type="Gene3D" id="1.10.150.20">
    <property type="entry name" value="5' to 3' exonuclease, C-terminal subdomain"/>
    <property type="match status" value="1"/>
</dbReference>
<evidence type="ECO:0000313" key="2">
    <source>
        <dbReference type="Proteomes" id="UP000242642"/>
    </source>
</evidence>
<evidence type="ECO:0008006" key="3">
    <source>
        <dbReference type="Google" id="ProtNLM"/>
    </source>
</evidence>
<evidence type="ECO:0000313" key="1">
    <source>
        <dbReference type="EMBL" id="SES96079.1"/>
    </source>
</evidence>
<dbReference type="AlphaFoldDB" id="A0A1I0API7"/>
<reference evidence="2" key="1">
    <citation type="submission" date="2016-10" db="EMBL/GenBank/DDBJ databases">
        <authorList>
            <person name="Varghese N."/>
            <person name="Submissions S."/>
        </authorList>
    </citation>
    <scope>NUCLEOTIDE SEQUENCE [LARGE SCALE GENOMIC DNA]</scope>
    <source>
        <strain evidence="2">DSM 18579</strain>
    </source>
</reference>
<dbReference type="Proteomes" id="UP000242642">
    <property type="component" value="Unassembled WGS sequence"/>
</dbReference>
<name>A0A1I0API7_9GAMM</name>
<dbReference type="RefSeq" id="WP_245711028.1">
    <property type="nucleotide sequence ID" value="NZ_FOHV01000006.1"/>
</dbReference>
<proteinExistence type="predicted"/>
<dbReference type="EMBL" id="FOHV01000006">
    <property type="protein sequence ID" value="SES96079.1"/>
    <property type="molecule type" value="Genomic_DNA"/>
</dbReference>